<sequence>MYFRLINCFADIQTFGIANIWITLTSELIVEYISSYGALLKSNKITQENCALISKLTRCVYVYQRNFTWKQKTYSFAILIIVFDLSITEYNSLQNKIYQARIADPAGKYHRFYILLLTR</sequence>
<accession>A0A922HY87</accession>
<reference evidence="1" key="1">
    <citation type="submission" date="2013-05" db="EMBL/GenBank/DDBJ databases">
        <authorList>
            <person name="Yim A.K.Y."/>
            <person name="Chan T.F."/>
            <person name="Ji K.M."/>
            <person name="Liu X.Y."/>
            <person name="Zhou J.W."/>
            <person name="Li R.Q."/>
            <person name="Yang K.Y."/>
            <person name="Li J."/>
            <person name="Li M."/>
            <person name="Law P.T.W."/>
            <person name="Wu Y.L."/>
            <person name="Cai Z.L."/>
            <person name="Qin H."/>
            <person name="Bao Y."/>
            <person name="Leung R.K.K."/>
            <person name="Ng P.K.S."/>
            <person name="Zou J."/>
            <person name="Zhong X.J."/>
            <person name="Ran P.X."/>
            <person name="Zhong N.S."/>
            <person name="Liu Z.G."/>
            <person name="Tsui S.K.W."/>
        </authorList>
    </citation>
    <scope>NUCLEOTIDE SEQUENCE</scope>
    <source>
        <strain evidence="1">Derf</strain>
        <tissue evidence="1">Whole organism</tissue>
    </source>
</reference>
<protein>
    <submittedName>
        <fullName evidence="1">Uncharacterized protein</fullName>
    </submittedName>
</protein>
<keyword evidence="2" id="KW-1185">Reference proteome</keyword>
<evidence type="ECO:0000313" key="1">
    <source>
        <dbReference type="EMBL" id="KAH9516273.1"/>
    </source>
</evidence>
<organism evidence="1 2">
    <name type="scientific">Dermatophagoides farinae</name>
    <name type="common">American house dust mite</name>
    <dbReference type="NCBI Taxonomy" id="6954"/>
    <lineage>
        <taxon>Eukaryota</taxon>
        <taxon>Metazoa</taxon>
        <taxon>Ecdysozoa</taxon>
        <taxon>Arthropoda</taxon>
        <taxon>Chelicerata</taxon>
        <taxon>Arachnida</taxon>
        <taxon>Acari</taxon>
        <taxon>Acariformes</taxon>
        <taxon>Sarcoptiformes</taxon>
        <taxon>Astigmata</taxon>
        <taxon>Psoroptidia</taxon>
        <taxon>Analgoidea</taxon>
        <taxon>Pyroglyphidae</taxon>
        <taxon>Dermatophagoidinae</taxon>
        <taxon>Dermatophagoides</taxon>
    </lineage>
</organism>
<name>A0A922HY87_DERFA</name>
<comment type="caution">
    <text evidence="1">The sequence shown here is derived from an EMBL/GenBank/DDBJ whole genome shotgun (WGS) entry which is preliminary data.</text>
</comment>
<reference evidence="1" key="2">
    <citation type="journal article" date="2022" name="Res Sq">
        <title>Comparative Genomics Reveals Insights into the Divergent Evolution of Astigmatic Mites and Household Pest Adaptations.</title>
        <authorList>
            <person name="Xiong Q."/>
            <person name="Wan A.T.-Y."/>
            <person name="Liu X.-Y."/>
            <person name="Fung C.S.-H."/>
            <person name="Xiao X."/>
            <person name="Malainual N."/>
            <person name="Hou J."/>
            <person name="Wang L."/>
            <person name="Wang M."/>
            <person name="Yang K."/>
            <person name="Cui Y."/>
            <person name="Leung E."/>
            <person name="Nong W."/>
            <person name="Shin S.-K."/>
            <person name="Au S."/>
            <person name="Jeong K.Y."/>
            <person name="Chew F.T."/>
            <person name="Hui J."/>
            <person name="Leung T.F."/>
            <person name="Tungtrongchitr A."/>
            <person name="Zhong N."/>
            <person name="Liu Z."/>
            <person name="Tsui S."/>
        </authorList>
    </citation>
    <scope>NUCLEOTIDE SEQUENCE</scope>
    <source>
        <strain evidence="1">Derf</strain>
        <tissue evidence="1">Whole organism</tissue>
    </source>
</reference>
<proteinExistence type="predicted"/>
<gene>
    <name evidence="1" type="ORF">DERF_007026</name>
</gene>
<dbReference type="EMBL" id="ASGP02000003">
    <property type="protein sequence ID" value="KAH9516273.1"/>
    <property type="molecule type" value="Genomic_DNA"/>
</dbReference>
<dbReference type="AlphaFoldDB" id="A0A922HY87"/>
<evidence type="ECO:0000313" key="2">
    <source>
        <dbReference type="Proteomes" id="UP000790347"/>
    </source>
</evidence>
<dbReference type="Proteomes" id="UP000790347">
    <property type="component" value="Unassembled WGS sequence"/>
</dbReference>